<proteinExistence type="evidence at transcript level"/>
<sequence length="134" mass="14889">MKGGFVMPMRSNVLRSTGCSATIVFNKFGRLYRYPVHKHRYLRYWLLNQISRTLGVSSSGSIASQQTYFEYIQAVNSIASQMSTSMLCFTVCAGTQASNINRKNLNKLVLSYVLISHKSAPSGSSMIAYPNAES</sequence>
<name>C0PP11_MAIZE</name>
<reference evidence="1" key="1">
    <citation type="journal article" date="2009" name="PLoS Genet.">
        <title>Sequencing, mapping, and analysis of 27,455 maize full-length cDNAs.</title>
        <authorList>
            <person name="Soderlund C."/>
            <person name="Descour A."/>
            <person name="Kudrna D."/>
            <person name="Bomhoff M."/>
            <person name="Boyd L."/>
            <person name="Currie J."/>
            <person name="Angelova A."/>
            <person name="Collura K."/>
            <person name="Wissotski M."/>
            <person name="Ashley E."/>
            <person name="Morrow D."/>
            <person name="Fernandes J."/>
            <person name="Walbot V."/>
            <person name="Yu Y."/>
        </authorList>
    </citation>
    <scope>NUCLEOTIDE SEQUENCE</scope>
    <source>
        <strain evidence="1">B73</strain>
    </source>
</reference>
<dbReference type="AlphaFoldDB" id="C0PP11"/>
<accession>C0PP11</accession>
<organism evidence="1">
    <name type="scientific">Zea mays</name>
    <name type="common">Maize</name>
    <dbReference type="NCBI Taxonomy" id="4577"/>
    <lineage>
        <taxon>Eukaryota</taxon>
        <taxon>Viridiplantae</taxon>
        <taxon>Streptophyta</taxon>
        <taxon>Embryophyta</taxon>
        <taxon>Tracheophyta</taxon>
        <taxon>Spermatophyta</taxon>
        <taxon>Magnoliopsida</taxon>
        <taxon>Liliopsida</taxon>
        <taxon>Poales</taxon>
        <taxon>Poaceae</taxon>
        <taxon>PACMAD clade</taxon>
        <taxon>Panicoideae</taxon>
        <taxon>Andropogonodae</taxon>
        <taxon>Andropogoneae</taxon>
        <taxon>Tripsacinae</taxon>
        <taxon>Zea</taxon>
    </lineage>
</organism>
<evidence type="ECO:0000313" key="1">
    <source>
        <dbReference type="EMBL" id="ACN36927.1"/>
    </source>
</evidence>
<protein>
    <submittedName>
        <fullName evidence="1">Uncharacterized protein</fullName>
    </submittedName>
</protein>
<reference evidence="1" key="2">
    <citation type="submission" date="2012-06" db="EMBL/GenBank/DDBJ databases">
        <authorList>
            <person name="Yu Y."/>
            <person name="Currie J."/>
            <person name="Lomeli R."/>
            <person name="Angelova A."/>
            <person name="Collura K."/>
            <person name="Wissotski M."/>
            <person name="Campos D."/>
            <person name="Kudrna D."/>
            <person name="Golser W."/>
            <person name="Ashely E."/>
            <person name="Descour A."/>
            <person name="Fernandes J."/>
            <person name="Soderlund C."/>
            <person name="Walbot V."/>
        </authorList>
    </citation>
    <scope>NUCLEOTIDE SEQUENCE</scope>
    <source>
        <strain evidence="1">B73</strain>
    </source>
</reference>
<dbReference type="EMBL" id="BT070030">
    <property type="protein sequence ID" value="ACN36927.1"/>
    <property type="molecule type" value="mRNA"/>
</dbReference>